<dbReference type="PANTHER" id="PTHR23023">
    <property type="entry name" value="DIMETHYLANILINE MONOOXYGENASE"/>
    <property type="match status" value="1"/>
</dbReference>
<dbReference type="GO" id="GO:0005789">
    <property type="term" value="C:endoplasmic reticulum membrane"/>
    <property type="evidence" value="ECO:0007669"/>
    <property type="project" value="EnsemblFungi"/>
</dbReference>
<sequence>MALKIPKFKRIAIVGAGPFGLAAARALSEESKFYKFDKITLYEKTSKVGGLWNYNKDEKKGDDVSPMYEFLETNILCEIMRYNNHPFANENEITFPPREHVANYLKSYADKYINTDNITMSFNSKVESVVKKNHLEWEVVSTNLLTGVVSTELFDAVVIANGHFEKPYIPKVNGLDNWDSDCIIHAKNFKNADDYKNKAVLIVGDSSSGVDISTQLITTAKIIYVSYNCSLSEVETTKSNENKFIKRLGKIIKYDYNDGRSIITVDGDNIKDIDNIIFCTGYLYHLPFLNLYNKPDDPYHLLDSNCDRVYNLYKQFIYIPDPTLFLLGLPMNVIPFSFGESQSAIMVRLLSGRLSLPTKKEMYQDLANEEKKHAEMGNIVKIYNCG</sequence>
<dbReference type="GO" id="GO:0006457">
    <property type="term" value="P:protein folding"/>
    <property type="evidence" value="ECO:0007669"/>
    <property type="project" value="EnsemblFungi"/>
</dbReference>
<dbReference type="Proteomes" id="UP000094236">
    <property type="component" value="Unassembled WGS sequence"/>
</dbReference>
<dbReference type="SUPFAM" id="SSF51905">
    <property type="entry name" value="FAD/NAD(P)-binding domain"/>
    <property type="match status" value="2"/>
</dbReference>
<dbReference type="Pfam" id="PF00743">
    <property type="entry name" value="FMO-like"/>
    <property type="match status" value="2"/>
</dbReference>
<accession>A0A1E4TS38</accession>
<organism evidence="6 7">
    <name type="scientific">Pachysolen tannophilus NRRL Y-2460</name>
    <dbReference type="NCBI Taxonomy" id="669874"/>
    <lineage>
        <taxon>Eukaryota</taxon>
        <taxon>Fungi</taxon>
        <taxon>Dikarya</taxon>
        <taxon>Ascomycota</taxon>
        <taxon>Saccharomycotina</taxon>
        <taxon>Pichiomycetes</taxon>
        <taxon>Pachysolenaceae</taxon>
        <taxon>Pachysolen</taxon>
    </lineage>
</organism>
<evidence type="ECO:0000256" key="2">
    <source>
        <dbReference type="ARBA" id="ARBA00022630"/>
    </source>
</evidence>
<evidence type="ECO:0000256" key="4">
    <source>
        <dbReference type="ARBA" id="ARBA00022857"/>
    </source>
</evidence>
<evidence type="ECO:0008006" key="8">
    <source>
        <dbReference type="Google" id="ProtNLM"/>
    </source>
</evidence>
<protein>
    <recommendedName>
        <fullName evidence="8">FAD/NAD(P)-binding domain-containing protein</fullName>
    </recommendedName>
</protein>
<keyword evidence="4" id="KW-0521">NADP</keyword>
<keyword evidence="3" id="KW-0274">FAD</keyword>
<dbReference type="InterPro" id="IPR036188">
    <property type="entry name" value="FAD/NAD-bd_sf"/>
</dbReference>
<dbReference type="GO" id="GO:0004499">
    <property type="term" value="F:N,N-dimethylaniline monooxygenase activity"/>
    <property type="evidence" value="ECO:0007669"/>
    <property type="project" value="EnsemblFungi"/>
</dbReference>
<comment type="similarity">
    <text evidence="1">Belongs to the FMO family.</text>
</comment>
<evidence type="ECO:0000256" key="1">
    <source>
        <dbReference type="ARBA" id="ARBA00009183"/>
    </source>
</evidence>
<dbReference type="Gene3D" id="3.50.50.60">
    <property type="entry name" value="FAD/NAD(P)-binding domain"/>
    <property type="match status" value="2"/>
</dbReference>
<evidence type="ECO:0000313" key="6">
    <source>
        <dbReference type="EMBL" id="ODV94556.1"/>
    </source>
</evidence>
<dbReference type="PRINTS" id="PR00370">
    <property type="entry name" value="FMOXYGENASE"/>
</dbReference>
<reference evidence="7" key="1">
    <citation type="submission" date="2016-05" db="EMBL/GenBank/DDBJ databases">
        <title>Comparative genomics of biotechnologically important yeasts.</title>
        <authorList>
            <consortium name="DOE Joint Genome Institute"/>
            <person name="Riley R."/>
            <person name="Haridas S."/>
            <person name="Wolfe K.H."/>
            <person name="Lopes M.R."/>
            <person name="Hittinger C.T."/>
            <person name="Goker M."/>
            <person name="Salamov A."/>
            <person name="Wisecaver J."/>
            <person name="Long T.M."/>
            <person name="Aerts A.L."/>
            <person name="Barry K."/>
            <person name="Choi C."/>
            <person name="Clum A."/>
            <person name="Coughlan A.Y."/>
            <person name="Deshpande S."/>
            <person name="Douglass A.P."/>
            <person name="Hanson S.J."/>
            <person name="Klenk H.-P."/>
            <person name="Labutti K."/>
            <person name="Lapidus A."/>
            <person name="Lindquist E."/>
            <person name="Lipzen A."/>
            <person name="Meier-Kolthoff J.P."/>
            <person name="Ohm R.A."/>
            <person name="Otillar R.P."/>
            <person name="Pangilinan J."/>
            <person name="Peng Y."/>
            <person name="Rokas A."/>
            <person name="Rosa C.A."/>
            <person name="Scheuner C."/>
            <person name="Sibirny A.A."/>
            <person name="Slot J.C."/>
            <person name="Stielow J.B."/>
            <person name="Sun H."/>
            <person name="Kurtzman C.P."/>
            <person name="Blackwell M."/>
            <person name="Grigoriev I.V."/>
            <person name="Jeffries T.W."/>
        </authorList>
    </citation>
    <scope>NUCLEOTIDE SEQUENCE [LARGE SCALE GENOMIC DNA]</scope>
    <source>
        <strain evidence="7">NRRL Y-2460</strain>
    </source>
</reference>
<keyword evidence="5" id="KW-0560">Oxidoreductase</keyword>
<proteinExistence type="inferred from homology"/>
<dbReference type="GO" id="GO:0050660">
    <property type="term" value="F:flavin adenine dinucleotide binding"/>
    <property type="evidence" value="ECO:0007669"/>
    <property type="project" value="InterPro"/>
</dbReference>
<evidence type="ECO:0000256" key="3">
    <source>
        <dbReference type="ARBA" id="ARBA00022827"/>
    </source>
</evidence>
<keyword evidence="2" id="KW-0285">Flavoprotein</keyword>
<dbReference type="GO" id="GO:0050661">
    <property type="term" value="F:NADP binding"/>
    <property type="evidence" value="ECO:0007669"/>
    <property type="project" value="InterPro"/>
</dbReference>
<gene>
    <name evidence="6" type="ORF">PACTADRAFT_85798</name>
</gene>
<dbReference type="OrthoDB" id="66881at2759"/>
<evidence type="ECO:0000313" key="7">
    <source>
        <dbReference type="Proteomes" id="UP000094236"/>
    </source>
</evidence>
<dbReference type="STRING" id="669874.A0A1E4TS38"/>
<dbReference type="InterPro" id="IPR000960">
    <property type="entry name" value="Flavin_mOase"/>
</dbReference>
<dbReference type="EMBL" id="KV454015">
    <property type="protein sequence ID" value="ODV94556.1"/>
    <property type="molecule type" value="Genomic_DNA"/>
</dbReference>
<dbReference type="InterPro" id="IPR020946">
    <property type="entry name" value="Flavin_mOase-like"/>
</dbReference>
<name>A0A1E4TS38_PACTA</name>
<dbReference type="PIRSF" id="PIRSF000332">
    <property type="entry name" value="FMO"/>
    <property type="match status" value="1"/>
</dbReference>
<dbReference type="AlphaFoldDB" id="A0A1E4TS38"/>
<evidence type="ECO:0000256" key="5">
    <source>
        <dbReference type="ARBA" id="ARBA00023002"/>
    </source>
</evidence>
<dbReference type="InterPro" id="IPR050346">
    <property type="entry name" value="FMO-like"/>
</dbReference>
<keyword evidence="7" id="KW-1185">Reference proteome</keyword>